<dbReference type="STRING" id="623281.SAMN05421747_11749"/>
<reference evidence="2 3" key="1">
    <citation type="submission" date="2016-10" db="EMBL/GenBank/DDBJ databases">
        <authorList>
            <person name="de Groot N.N."/>
        </authorList>
    </citation>
    <scope>NUCLEOTIDE SEQUENCE [LARGE SCALE GENOMIC DNA]</scope>
    <source>
        <strain evidence="2 3">DSM 22900</strain>
    </source>
</reference>
<feature type="transmembrane region" description="Helical" evidence="1">
    <location>
        <begin position="20"/>
        <end position="45"/>
    </location>
</feature>
<keyword evidence="1" id="KW-1133">Transmembrane helix</keyword>
<dbReference type="AlphaFoldDB" id="A0A1I1KVD5"/>
<feature type="transmembrane region" description="Helical" evidence="1">
    <location>
        <begin position="66"/>
        <end position="85"/>
    </location>
</feature>
<evidence type="ECO:0000313" key="3">
    <source>
        <dbReference type="Proteomes" id="UP000199577"/>
    </source>
</evidence>
<organism evidence="2 3">
    <name type="scientific">Parapedobacter composti</name>
    <dbReference type="NCBI Taxonomy" id="623281"/>
    <lineage>
        <taxon>Bacteria</taxon>
        <taxon>Pseudomonadati</taxon>
        <taxon>Bacteroidota</taxon>
        <taxon>Sphingobacteriia</taxon>
        <taxon>Sphingobacteriales</taxon>
        <taxon>Sphingobacteriaceae</taxon>
        <taxon>Parapedobacter</taxon>
    </lineage>
</organism>
<name>A0A1I1KVD5_9SPHI</name>
<gene>
    <name evidence="2" type="ORF">SAMN05421747_11749</name>
</gene>
<evidence type="ECO:0008006" key="4">
    <source>
        <dbReference type="Google" id="ProtNLM"/>
    </source>
</evidence>
<feature type="transmembrane region" description="Helical" evidence="1">
    <location>
        <begin position="105"/>
        <end position="130"/>
    </location>
</feature>
<evidence type="ECO:0000313" key="2">
    <source>
        <dbReference type="EMBL" id="SFC64701.1"/>
    </source>
</evidence>
<evidence type="ECO:0000256" key="1">
    <source>
        <dbReference type="SAM" id="Phobius"/>
    </source>
</evidence>
<protein>
    <recommendedName>
        <fullName evidence="4">Cytochrome B</fullName>
    </recommendedName>
</protein>
<feature type="transmembrane region" description="Helical" evidence="1">
    <location>
        <begin position="142"/>
        <end position="162"/>
    </location>
</feature>
<sequence length="174" mass="20371">MFYLTFVARHKNITRNSTEIMYSTLLVSHSLIRWLVLAFLLYSIYRAFVGYINNKTFSKTDNAFRHWTATITHIQLMIGIIVYTQSPIVKYFWKETEIGLQNLDLTFYGVIHIFLMLTAIVILTIGSALAKRKPTDKEKFKTMLVWFSIALIIIFIAIPWTFSPLSSRPNFRTF</sequence>
<accession>A0A1I1KVD5</accession>
<keyword evidence="1" id="KW-0812">Transmembrane</keyword>
<keyword evidence="3" id="KW-1185">Reference proteome</keyword>
<dbReference type="EMBL" id="FOLL01000017">
    <property type="protein sequence ID" value="SFC64701.1"/>
    <property type="molecule type" value="Genomic_DNA"/>
</dbReference>
<proteinExistence type="predicted"/>
<dbReference type="Proteomes" id="UP000199577">
    <property type="component" value="Unassembled WGS sequence"/>
</dbReference>
<keyword evidence="1" id="KW-0472">Membrane</keyword>